<dbReference type="InterPro" id="IPR003423">
    <property type="entry name" value="OMP_efflux"/>
</dbReference>
<keyword evidence="7" id="KW-0998">Cell outer membrane</keyword>
<keyword evidence="6" id="KW-0472">Membrane</keyword>
<keyword evidence="3" id="KW-0813">Transport</keyword>
<keyword evidence="10" id="KW-1185">Reference proteome</keyword>
<dbReference type="GO" id="GO:0009279">
    <property type="term" value="C:cell outer membrane"/>
    <property type="evidence" value="ECO:0007669"/>
    <property type="project" value="UniProtKB-SubCell"/>
</dbReference>
<dbReference type="GO" id="GO:1990281">
    <property type="term" value="C:efflux pump complex"/>
    <property type="evidence" value="ECO:0007669"/>
    <property type="project" value="TreeGrafter"/>
</dbReference>
<comment type="caution">
    <text evidence="9">The sequence shown here is derived from an EMBL/GenBank/DDBJ whole genome shotgun (WGS) entry which is preliminary data.</text>
</comment>
<dbReference type="Gene3D" id="1.20.1600.10">
    <property type="entry name" value="Outer membrane efflux proteins (OEP)"/>
    <property type="match status" value="1"/>
</dbReference>
<evidence type="ECO:0000313" key="10">
    <source>
        <dbReference type="Proteomes" id="UP000711995"/>
    </source>
</evidence>
<dbReference type="EMBL" id="JAATLJ010000001">
    <property type="protein sequence ID" value="NIZ41129.1"/>
    <property type="molecule type" value="Genomic_DNA"/>
</dbReference>
<comment type="similarity">
    <text evidence="2">Belongs to the outer membrane factor (OMF) (TC 1.B.17) family.</text>
</comment>
<evidence type="ECO:0000313" key="9">
    <source>
        <dbReference type="EMBL" id="NIZ41129.1"/>
    </source>
</evidence>
<accession>A0A968KRW2</accession>
<dbReference type="RefSeq" id="WP_167700702.1">
    <property type="nucleotide sequence ID" value="NZ_CP118174.1"/>
</dbReference>
<name>A0A968KRW2_9SPIO</name>
<keyword evidence="4" id="KW-1134">Transmembrane beta strand</keyword>
<dbReference type="AlphaFoldDB" id="A0A968KRW2"/>
<dbReference type="GO" id="GO:0015288">
    <property type="term" value="F:porin activity"/>
    <property type="evidence" value="ECO:0007669"/>
    <property type="project" value="TreeGrafter"/>
</dbReference>
<proteinExistence type="inferred from homology"/>
<dbReference type="PANTHER" id="PTHR30026:SF20">
    <property type="entry name" value="OUTER MEMBRANE PROTEIN TOLC"/>
    <property type="match status" value="1"/>
</dbReference>
<dbReference type="Proteomes" id="UP000711995">
    <property type="component" value="Unassembled WGS sequence"/>
</dbReference>
<dbReference type="Pfam" id="PF02321">
    <property type="entry name" value="OEP"/>
    <property type="match status" value="2"/>
</dbReference>
<evidence type="ECO:0000256" key="6">
    <source>
        <dbReference type="ARBA" id="ARBA00023136"/>
    </source>
</evidence>
<evidence type="ECO:0000256" key="2">
    <source>
        <dbReference type="ARBA" id="ARBA00007613"/>
    </source>
</evidence>
<dbReference type="PANTHER" id="PTHR30026">
    <property type="entry name" value="OUTER MEMBRANE PROTEIN TOLC"/>
    <property type="match status" value="1"/>
</dbReference>
<feature type="signal peptide" evidence="8">
    <location>
        <begin position="1"/>
        <end position="23"/>
    </location>
</feature>
<dbReference type="InterPro" id="IPR051906">
    <property type="entry name" value="TolC-like"/>
</dbReference>
<sequence>MKKSLWFTLALFCFAPTLSSPFAQTSGALYVDEAMIETLIISNNVSFKAIQTRYEQAKRARNSMWNEFLPQVSAGVSSNRVYGPDGLLAHGNTTGGWVSSVNFGARLDLTSWVWMGMLKTQYEFEAGELSYAHAKQQLISNGLIAFYGIMLERDSLQLRADGVKIAQEAYQQSLNRFNNGVAQQLEMLNAEVSYQNQNNQYEQAKISFEQSLLSFKQILGIPLDQEIILVGSIDIETYRFDTDQTITAFSGQNLALQQALKQQIANEWNLWFNHASATFRPFVSLDYSAQYSSNPMTHLTPTPSKARNSFSLTIGFTMQLDAFLPWSKTGLSLWQARDGFKLQALQNEDDTITNEREIIVATEKINNIVSRLTILQNAASVSARALELTRISFEQGMSTQLELDQALIRWNEAQLNLVSAKFDYFRALQELSITTGQSPSSLMNFARTTNQ</sequence>
<evidence type="ECO:0000256" key="3">
    <source>
        <dbReference type="ARBA" id="ARBA00022448"/>
    </source>
</evidence>
<evidence type="ECO:0000256" key="8">
    <source>
        <dbReference type="SAM" id="SignalP"/>
    </source>
</evidence>
<feature type="chain" id="PRO_5037951694" evidence="8">
    <location>
        <begin position="24"/>
        <end position="451"/>
    </location>
</feature>
<protein>
    <submittedName>
        <fullName evidence="9">TolC family protein</fullName>
    </submittedName>
</protein>
<reference evidence="9 10" key="1">
    <citation type="submission" date="2020-03" db="EMBL/GenBank/DDBJ databases">
        <title>Spirochaetal bacteria isolated from arthropods constitute a novel genus Entomospira genus novum within the order Spirochaetales.</title>
        <authorList>
            <person name="Grana-Miraglia L."/>
            <person name="Sikutova S."/>
            <person name="Fingerle V."/>
            <person name="Sing A."/>
            <person name="Castillo-Ramirez S."/>
            <person name="Margos G."/>
            <person name="Rudolf I."/>
        </authorList>
    </citation>
    <scope>NUCLEOTIDE SEQUENCE [LARGE SCALE GENOMIC DNA]</scope>
    <source>
        <strain evidence="9 10">BR193</strain>
    </source>
</reference>
<keyword evidence="8" id="KW-0732">Signal</keyword>
<dbReference type="SUPFAM" id="SSF56954">
    <property type="entry name" value="Outer membrane efflux proteins (OEP)"/>
    <property type="match status" value="1"/>
</dbReference>
<evidence type="ECO:0000256" key="1">
    <source>
        <dbReference type="ARBA" id="ARBA00004442"/>
    </source>
</evidence>
<gene>
    <name evidence="9" type="ORF">HCT14_06395</name>
</gene>
<keyword evidence="5" id="KW-0812">Transmembrane</keyword>
<evidence type="ECO:0000256" key="5">
    <source>
        <dbReference type="ARBA" id="ARBA00022692"/>
    </source>
</evidence>
<evidence type="ECO:0000256" key="4">
    <source>
        <dbReference type="ARBA" id="ARBA00022452"/>
    </source>
</evidence>
<dbReference type="GO" id="GO:0015562">
    <property type="term" value="F:efflux transmembrane transporter activity"/>
    <property type="evidence" value="ECO:0007669"/>
    <property type="project" value="InterPro"/>
</dbReference>
<evidence type="ECO:0000256" key="7">
    <source>
        <dbReference type="ARBA" id="ARBA00023237"/>
    </source>
</evidence>
<comment type="subcellular location">
    <subcellularLocation>
        <location evidence="1">Cell outer membrane</location>
    </subcellularLocation>
</comment>
<organism evidence="9 10">
    <name type="scientific">Entomospira entomophila</name>
    <dbReference type="NCBI Taxonomy" id="2719988"/>
    <lineage>
        <taxon>Bacteria</taxon>
        <taxon>Pseudomonadati</taxon>
        <taxon>Spirochaetota</taxon>
        <taxon>Spirochaetia</taxon>
        <taxon>Spirochaetales</taxon>
        <taxon>Spirochaetaceae</taxon>
        <taxon>Entomospira</taxon>
    </lineage>
</organism>